<sequence>MILSRYKKIVNFKFHKSDKIKNELMNNIKKAVDINKSILICNKNQIEFEYEGYIYTINKFLQEHHKDEYYKKNSDFYESLFNEIMCFDDKDIGVRIIKKEKIALSLFSKLYRDESVKFLEVYSKEFIKNKKRLLMKKSNI</sequence>
<comment type="caution">
    <text evidence="1">The sequence shown here is derived from an EMBL/GenBank/DDBJ whole genome shotgun (WGS) entry which is preliminary data.</text>
</comment>
<name>A0AAN5VQ88_CLODI</name>
<accession>A0AAN5VQ88</accession>
<reference evidence="1" key="2">
    <citation type="submission" date="2021-06" db="EMBL/GenBank/DDBJ databases">
        <authorList>
            <consortium name="NCBI Pathogen Detection Project"/>
        </authorList>
    </citation>
    <scope>NUCLEOTIDE SEQUENCE</scope>
    <source>
        <strain evidence="1">HN1000</strain>
    </source>
</reference>
<dbReference type="AlphaFoldDB" id="A0AAN5VQ88"/>
<dbReference type="Proteomes" id="UP000878956">
    <property type="component" value="Unassembled WGS sequence"/>
</dbReference>
<dbReference type="RefSeq" id="WP_009899566.1">
    <property type="nucleotide sequence ID" value="NZ_FUQT01000003.1"/>
</dbReference>
<gene>
    <name evidence="1" type="ORF">KRM00_004094</name>
</gene>
<organism evidence="1 2">
    <name type="scientific">Clostridioides difficile</name>
    <name type="common">Peptoclostridium difficile</name>
    <dbReference type="NCBI Taxonomy" id="1496"/>
    <lineage>
        <taxon>Bacteria</taxon>
        <taxon>Bacillati</taxon>
        <taxon>Bacillota</taxon>
        <taxon>Clostridia</taxon>
        <taxon>Peptostreptococcales</taxon>
        <taxon>Peptostreptococcaceae</taxon>
        <taxon>Clostridioides</taxon>
    </lineage>
</organism>
<dbReference type="EMBL" id="DAEPXK010000095">
    <property type="protein sequence ID" value="HBH1544540.1"/>
    <property type="molecule type" value="Genomic_DNA"/>
</dbReference>
<evidence type="ECO:0000313" key="1">
    <source>
        <dbReference type="EMBL" id="HBH1544540.1"/>
    </source>
</evidence>
<evidence type="ECO:0000313" key="2">
    <source>
        <dbReference type="Proteomes" id="UP000878956"/>
    </source>
</evidence>
<protein>
    <submittedName>
        <fullName evidence="1">Uncharacterized protein</fullName>
    </submittedName>
</protein>
<reference evidence="1" key="1">
    <citation type="journal article" date="2018" name="Genome Biol.">
        <title>SKESA: strategic k-mer extension for scrupulous assemblies.</title>
        <authorList>
            <person name="Souvorov A."/>
            <person name="Agarwala R."/>
            <person name="Lipman D.J."/>
        </authorList>
    </citation>
    <scope>NUCLEOTIDE SEQUENCE</scope>
    <source>
        <strain evidence="1">HN1000</strain>
    </source>
</reference>
<proteinExistence type="predicted"/>